<keyword evidence="1" id="KW-0001">2Fe-2S</keyword>
<dbReference type="PANTHER" id="PTHR21496">
    <property type="entry name" value="FERREDOXIN-RELATED"/>
    <property type="match status" value="1"/>
</dbReference>
<dbReference type="GO" id="GO:0051537">
    <property type="term" value="F:2 iron, 2 sulfur cluster binding"/>
    <property type="evidence" value="ECO:0007669"/>
    <property type="project" value="UniProtKB-KW"/>
</dbReference>
<keyword evidence="3" id="KW-0408">Iron</keyword>
<dbReference type="CDD" id="cd03528">
    <property type="entry name" value="Rieske_RO_ferredoxin"/>
    <property type="match status" value="1"/>
</dbReference>
<reference evidence="6 7" key="1">
    <citation type="submission" date="2018-02" db="EMBL/GenBank/DDBJ databases">
        <title>A novel lanthanide dependent methylotroph, Methylotenera sp. La3113.</title>
        <authorList>
            <person name="Lv H."/>
            <person name="Tani A."/>
        </authorList>
    </citation>
    <scope>NUCLEOTIDE SEQUENCE [LARGE SCALE GENOMIC DNA]</scope>
    <source>
        <strain evidence="6 7">La3113</strain>
    </source>
</reference>
<dbReference type="AlphaFoldDB" id="A0A4Y9VR35"/>
<keyword evidence="7" id="KW-1185">Reference proteome</keyword>
<dbReference type="Pfam" id="PF00355">
    <property type="entry name" value="Rieske"/>
    <property type="match status" value="1"/>
</dbReference>
<dbReference type="Proteomes" id="UP000297706">
    <property type="component" value="Unassembled WGS sequence"/>
</dbReference>
<keyword evidence="2" id="KW-0479">Metal-binding</keyword>
<accession>A0A4Y9VR35</accession>
<evidence type="ECO:0000259" key="5">
    <source>
        <dbReference type="PROSITE" id="PS51296"/>
    </source>
</evidence>
<comment type="caution">
    <text evidence="6">The sequence shown here is derived from an EMBL/GenBank/DDBJ whole genome shotgun (WGS) entry which is preliminary data.</text>
</comment>
<dbReference type="OrthoDB" id="9800167at2"/>
<feature type="domain" description="Rieske" evidence="5">
    <location>
        <begin position="4"/>
        <end position="100"/>
    </location>
</feature>
<dbReference type="PROSITE" id="PS51296">
    <property type="entry name" value="RIESKE"/>
    <property type="match status" value="1"/>
</dbReference>
<protein>
    <submittedName>
        <fullName evidence="6">Ferredoxin</fullName>
    </submittedName>
</protein>
<evidence type="ECO:0000256" key="2">
    <source>
        <dbReference type="ARBA" id="ARBA00022723"/>
    </source>
</evidence>
<evidence type="ECO:0000313" key="7">
    <source>
        <dbReference type="Proteomes" id="UP000297706"/>
    </source>
</evidence>
<dbReference type="EMBL" id="PQVH01000008">
    <property type="protein sequence ID" value="TFW71577.1"/>
    <property type="molecule type" value="Genomic_DNA"/>
</dbReference>
<evidence type="ECO:0000256" key="4">
    <source>
        <dbReference type="ARBA" id="ARBA00023014"/>
    </source>
</evidence>
<evidence type="ECO:0000256" key="3">
    <source>
        <dbReference type="ARBA" id="ARBA00023004"/>
    </source>
</evidence>
<evidence type="ECO:0000256" key="1">
    <source>
        <dbReference type="ARBA" id="ARBA00022714"/>
    </source>
</evidence>
<dbReference type="SUPFAM" id="SSF50022">
    <property type="entry name" value="ISP domain"/>
    <property type="match status" value="1"/>
</dbReference>
<sequence length="109" mass="12176">MSNWIDVAAIDDFKSGTCRVVKTDEASVAVFNINGRYYAIDNLCSHEEAELSTGKLERDEVICPLHGAHFSLVTGEALTAPAYENLRTYPVRINNGWLEVDTELQWDIA</sequence>
<keyword evidence="4" id="KW-0411">Iron-sulfur</keyword>
<gene>
    <name evidence="6" type="ORF">C3Y98_05635</name>
</gene>
<dbReference type="RefSeq" id="WP_135277120.1">
    <property type="nucleotide sequence ID" value="NZ_PQVH01000008.1"/>
</dbReference>
<organism evidence="6 7">
    <name type="scientific">Methylotenera oryzisoli</name>
    <dbReference type="NCBI Taxonomy" id="2080758"/>
    <lineage>
        <taxon>Bacteria</taxon>
        <taxon>Pseudomonadati</taxon>
        <taxon>Pseudomonadota</taxon>
        <taxon>Betaproteobacteria</taxon>
        <taxon>Nitrosomonadales</taxon>
        <taxon>Methylophilaceae</taxon>
        <taxon>Methylotenera</taxon>
    </lineage>
</organism>
<name>A0A4Y9VR35_9PROT</name>
<dbReference type="Gene3D" id="2.102.10.10">
    <property type="entry name" value="Rieske [2Fe-2S] iron-sulphur domain"/>
    <property type="match status" value="1"/>
</dbReference>
<evidence type="ECO:0000313" key="6">
    <source>
        <dbReference type="EMBL" id="TFW71577.1"/>
    </source>
</evidence>
<dbReference type="InterPro" id="IPR017941">
    <property type="entry name" value="Rieske_2Fe-2S"/>
</dbReference>
<dbReference type="InterPro" id="IPR036922">
    <property type="entry name" value="Rieske_2Fe-2S_sf"/>
</dbReference>
<proteinExistence type="predicted"/>
<dbReference type="GO" id="GO:0046872">
    <property type="term" value="F:metal ion binding"/>
    <property type="evidence" value="ECO:0007669"/>
    <property type="project" value="UniProtKB-KW"/>
</dbReference>
<dbReference type="PANTHER" id="PTHR21496:SF23">
    <property type="entry name" value="3-PHENYLPROPIONATE_CINNAMIC ACID DIOXYGENASE FERREDOXIN SUBUNIT"/>
    <property type="match status" value="1"/>
</dbReference>